<protein>
    <submittedName>
        <fullName evidence="2">Uncharacterized protein</fullName>
    </submittedName>
</protein>
<dbReference type="OrthoDB" id="4332324at2759"/>
<sequence>MSGRRQSAEFREEHANFWTLIQQIIHGLRNNYPADQDEIIGRMGQLNLQLSTLRRAGEMMGGSYPPSDIVRNAPPQYFTARTQRHQNYFGTEFGYSCWYTQAQLAYAIADFLHQRDHTRVADQLEQLLASWQLTEMRVFPRQLPTPNPVQQPANIVHIDGPPYYTPGGPEPSIKTTKTARAAGPVRTHPRVHITMPAPTDTIYGVARQTRHRAAPYPERGVRPRRRGNARLTPPMPQMALPLPNIMQNGDALHMPVPTLPGVQSLFTPHILPGGRALPGAPSTSGPPPRGMQFPSKAPAPNTGDTVSILNANIGETLNRDQSRQDPGARR</sequence>
<gene>
    <name evidence="2" type="ORF">PEGY_LOCUS10620</name>
</gene>
<feature type="region of interest" description="Disordered" evidence="1">
    <location>
        <begin position="218"/>
        <end position="238"/>
    </location>
</feature>
<evidence type="ECO:0000256" key="1">
    <source>
        <dbReference type="SAM" id="MobiDB-lite"/>
    </source>
</evidence>
<feature type="compositionally biased region" description="Polar residues" evidence="1">
    <location>
        <begin position="302"/>
        <end position="315"/>
    </location>
</feature>
<proteinExistence type="predicted"/>
<keyword evidence="3" id="KW-1185">Reference proteome</keyword>
<evidence type="ECO:0000313" key="2">
    <source>
        <dbReference type="EMBL" id="CAG8909822.1"/>
    </source>
</evidence>
<reference evidence="2" key="1">
    <citation type="submission" date="2021-07" db="EMBL/GenBank/DDBJ databases">
        <authorList>
            <person name="Branca A.L. A."/>
        </authorList>
    </citation>
    <scope>NUCLEOTIDE SEQUENCE</scope>
</reference>
<organism evidence="2 3">
    <name type="scientific">Penicillium egyptiacum</name>
    <dbReference type="NCBI Taxonomy" id="1303716"/>
    <lineage>
        <taxon>Eukaryota</taxon>
        <taxon>Fungi</taxon>
        <taxon>Dikarya</taxon>
        <taxon>Ascomycota</taxon>
        <taxon>Pezizomycotina</taxon>
        <taxon>Eurotiomycetes</taxon>
        <taxon>Eurotiomycetidae</taxon>
        <taxon>Eurotiales</taxon>
        <taxon>Aspergillaceae</taxon>
        <taxon>Penicillium</taxon>
    </lineage>
</organism>
<evidence type="ECO:0000313" key="3">
    <source>
        <dbReference type="Proteomes" id="UP001154252"/>
    </source>
</evidence>
<feature type="compositionally biased region" description="Basic and acidic residues" evidence="1">
    <location>
        <begin position="317"/>
        <end position="330"/>
    </location>
</feature>
<name>A0A9W4KLU6_9EURO</name>
<dbReference type="AlphaFoldDB" id="A0A9W4KLU6"/>
<dbReference type="Proteomes" id="UP001154252">
    <property type="component" value="Unassembled WGS sequence"/>
</dbReference>
<comment type="caution">
    <text evidence="2">The sequence shown here is derived from an EMBL/GenBank/DDBJ whole genome shotgun (WGS) entry which is preliminary data.</text>
</comment>
<accession>A0A9W4KLU6</accession>
<dbReference type="EMBL" id="CAJVRC010000904">
    <property type="protein sequence ID" value="CAG8909822.1"/>
    <property type="molecule type" value="Genomic_DNA"/>
</dbReference>
<feature type="region of interest" description="Disordered" evidence="1">
    <location>
        <begin position="271"/>
        <end position="330"/>
    </location>
</feature>